<evidence type="ECO:0000256" key="3">
    <source>
        <dbReference type="SAM" id="MobiDB-lite"/>
    </source>
</evidence>
<dbReference type="GO" id="GO:0005737">
    <property type="term" value="C:cytoplasm"/>
    <property type="evidence" value="ECO:0007669"/>
    <property type="project" value="TreeGrafter"/>
</dbReference>
<dbReference type="OMA" id="CAHINVV"/>
<evidence type="ECO:0000313" key="5">
    <source>
        <dbReference type="Proteomes" id="UP000276776"/>
    </source>
</evidence>
<accession>A0A0N5CL29</accession>
<feature type="region of interest" description="Disordered" evidence="3">
    <location>
        <begin position="388"/>
        <end position="511"/>
    </location>
</feature>
<dbReference type="OrthoDB" id="19014at2759"/>
<feature type="repeat" description="ANK" evidence="2">
    <location>
        <begin position="89"/>
        <end position="121"/>
    </location>
</feature>
<evidence type="ECO:0000256" key="2">
    <source>
        <dbReference type="PROSITE-ProRule" id="PRU00023"/>
    </source>
</evidence>
<dbReference type="PANTHER" id="PTHR24179">
    <property type="entry name" value="PROTEIN PHOSPHATASE 1 REGULATORY SUBUNIT 12"/>
    <property type="match status" value="1"/>
</dbReference>
<feature type="repeat" description="ANK" evidence="2">
    <location>
        <begin position="221"/>
        <end position="253"/>
    </location>
</feature>
<feature type="compositionally biased region" description="Basic residues" evidence="3">
    <location>
        <begin position="472"/>
        <end position="484"/>
    </location>
</feature>
<dbReference type="Gene3D" id="1.25.40.20">
    <property type="entry name" value="Ankyrin repeat-containing domain"/>
    <property type="match status" value="2"/>
</dbReference>
<feature type="repeat" description="ANK" evidence="2">
    <location>
        <begin position="254"/>
        <end position="286"/>
    </location>
</feature>
<dbReference type="EMBL" id="UYYF01000071">
    <property type="protein sequence ID" value="VDM95928.1"/>
    <property type="molecule type" value="Genomic_DNA"/>
</dbReference>
<dbReference type="InterPro" id="IPR036770">
    <property type="entry name" value="Ankyrin_rpt-contain_sf"/>
</dbReference>
<reference evidence="4 5" key="2">
    <citation type="submission" date="2018-11" db="EMBL/GenBank/DDBJ databases">
        <authorList>
            <consortium name="Pathogen Informatics"/>
        </authorList>
    </citation>
    <scope>NUCLEOTIDE SEQUENCE [LARGE SCALE GENOMIC DNA]</scope>
</reference>
<sequence length="545" mass="60688">MDHADLVAELSEIEKMTPAERIALARERRRIQLRNWDDREKQMTPTPPRRQRLKFSPEVALLEATSRGDTTEVERLLLEGANPNSHNEDGLTPLHQCAIDNNEQILQLLLRNGADVNAQDTEQWTPLHAAACCAYIDIVRLLIDNGADLLAVNADGNMPYDICDDEATLDVIESEMASRGVTQAYIDEQRGAAEKQMLDEMKLLRQEGHPLDTRQTDGSTYVNYSLHIAAANGYYDVAAFLLRCGVSPSVRDNDLWMPVHAAACWAQPDLIELLCEYGGDINAKTNNGETALDLCEDTTTRAVIVTVQQQEARKKRLAFGVRDSRRQSRKRKKFESPQQCTANVDNPFSARGAIRRLSLRDRSGMTLARMEAQKEQTDLLRSWSKEDVSLGKDDSNSASNCATSGQGGLEPTSHAVGQFENRRRDSPSKKVIKPSSQKAKPMSPDEWLRKLDKENGCVEDDDEAGGQLQRGVRARSSQKKKKKKKSEEEAASSNERELSMLQNGGNIGSGCDPMLSAASTYSIRNPDFPEAIRRHQKKACCCAIC</sequence>
<dbReference type="Pfam" id="PF12796">
    <property type="entry name" value="Ank_2"/>
    <property type="match status" value="2"/>
</dbReference>
<feature type="compositionally biased region" description="Polar residues" evidence="3">
    <location>
        <begin position="337"/>
        <end position="346"/>
    </location>
</feature>
<dbReference type="InterPro" id="IPR051226">
    <property type="entry name" value="PP1_Regulatory_Subunit"/>
</dbReference>
<dbReference type="PRINTS" id="PR01415">
    <property type="entry name" value="ANKYRIN"/>
</dbReference>
<keyword evidence="1" id="KW-0677">Repeat</keyword>
<dbReference type="InterPro" id="IPR002110">
    <property type="entry name" value="Ankyrin_rpt"/>
</dbReference>
<proteinExistence type="predicted"/>
<name>A0A0N5CL29_THECL</name>
<dbReference type="PANTHER" id="PTHR24179:SF29">
    <property type="entry name" value="LD46604P"/>
    <property type="match status" value="1"/>
</dbReference>
<keyword evidence="2" id="KW-0040">ANK repeat</keyword>
<feature type="repeat" description="ANK" evidence="2">
    <location>
        <begin position="122"/>
        <end position="154"/>
    </location>
</feature>
<dbReference type="SUPFAM" id="SSF48403">
    <property type="entry name" value="Ankyrin repeat"/>
    <property type="match status" value="1"/>
</dbReference>
<dbReference type="PROSITE" id="PS50297">
    <property type="entry name" value="ANK_REP_REGION"/>
    <property type="match status" value="2"/>
</dbReference>
<gene>
    <name evidence="4" type="ORF">TCLT_LOCUS804</name>
</gene>
<protein>
    <submittedName>
        <fullName evidence="6">ANK_REP_REGION domain-containing protein</fullName>
    </submittedName>
</protein>
<evidence type="ECO:0000256" key="1">
    <source>
        <dbReference type="ARBA" id="ARBA00022737"/>
    </source>
</evidence>
<dbReference type="SMART" id="SM00248">
    <property type="entry name" value="ANK"/>
    <property type="match status" value="4"/>
</dbReference>
<reference evidence="6" key="1">
    <citation type="submission" date="2017-02" db="UniProtKB">
        <authorList>
            <consortium name="WormBaseParasite"/>
        </authorList>
    </citation>
    <scope>IDENTIFICATION</scope>
</reference>
<dbReference type="PROSITE" id="PS50088">
    <property type="entry name" value="ANK_REPEAT"/>
    <property type="match status" value="4"/>
</dbReference>
<evidence type="ECO:0000313" key="6">
    <source>
        <dbReference type="WBParaSite" id="TCLT_0000080301-mRNA-1"/>
    </source>
</evidence>
<dbReference type="WBParaSite" id="TCLT_0000080301-mRNA-1">
    <property type="protein sequence ID" value="TCLT_0000080301-mRNA-1"/>
    <property type="gene ID" value="TCLT_0000080301"/>
</dbReference>
<dbReference type="AlphaFoldDB" id="A0A0N5CL29"/>
<evidence type="ECO:0000313" key="4">
    <source>
        <dbReference type="EMBL" id="VDM95928.1"/>
    </source>
</evidence>
<organism evidence="6">
    <name type="scientific">Thelazia callipaeda</name>
    <name type="common">Oriental eyeworm</name>
    <name type="synonym">Parasitic nematode</name>
    <dbReference type="NCBI Taxonomy" id="103827"/>
    <lineage>
        <taxon>Eukaryota</taxon>
        <taxon>Metazoa</taxon>
        <taxon>Ecdysozoa</taxon>
        <taxon>Nematoda</taxon>
        <taxon>Chromadorea</taxon>
        <taxon>Rhabditida</taxon>
        <taxon>Spirurina</taxon>
        <taxon>Spiruromorpha</taxon>
        <taxon>Thelazioidea</taxon>
        <taxon>Thelaziidae</taxon>
        <taxon>Thelazia</taxon>
    </lineage>
</organism>
<feature type="compositionally biased region" description="Basic and acidic residues" evidence="3">
    <location>
        <begin position="446"/>
        <end position="456"/>
    </location>
</feature>
<dbReference type="GO" id="GO:0017020">
    <property type="term" value="F:myosin phosphatase regulator activity"/>
    <property type="evidence" value="ECO:0007669"/>
    <property type="project" value="TreeGrafter"/>
</dbReference>
<dbReference type="GO" id="GO:0004857">
    <property type="term" value="F:enzyme inhibitor activity"/>
    <property type="evidence" value="ECO:0007669"/>
    <property type="project" value="TreeGrafter"/>
</dbReference>
<dbReference type="STRING" id="103827.A0A0N5CL29"/>
<keyword evidence="5" id="KW-1185">Reference proteome</keyword>
<feature type="region of interest" description="Disordered" evidence="3">
    <location>
        <begin position="318"/>
        <end position="347"/>
    </location>
</feature>
<dbReference type="Proteomes" id="UP000276776">
    <property type="component" value="Unassembled WGS sequence"/>
</dbReference>